<name>A0A835UF19_VANPL</name>
<proteinExistence type="predicted"/>
<dbReference type="EMBL" id="JADCNL010000012">
    <property type="protein sequence ID" value="KAG0457031.1"/>
    <property type="molecule type" value="Genomic_DNA"/>
</dbReference>
<evidence type="ECO:0000313" key="2">
    <source>
        <dbReference type="Proteomes" id="UP000636800"/>
    </source>
</evidence>
<gene>
    <name evidence="1" type="ORF">HPP92_022188</name>
</gene>
<dbReference type="AlphaFoldDB" id="A0A835UF19"/>
<comment type="caution">
    <text evidence="1">The sequence shown here is derived from an EMBL/GenBank/DDBJ whole genome shotgun (WGS) entry which is preliminary data.</text>
</comment>
<dbReference type="Proteomes" id="UP000636800">
    <property type="component" value="Chromosome 12"/>
</dbReference>
<evidence type="ECO:0000313" key="1">
    <source>
        <dbReference type="EMBL" id="KAG0457031.1"/>
    </source>
</evidence>
<reference evidence="1 2" key="1">
    <citation type="journal article" date="2020" name="Nat. Food">
        <title>A phased Vanilla planifolia genome enables genetic improvement of flavour and production.</title>
        <authorList>
            <person name="Hasing T."/>
            <person name="Tang H."/>
            <person name="Brym M."/>
            <person name="Khazi F."/>
            <person name="Huang T."/>
            <person name="Chambers A.H."/>
        </authorList>
    </citation>
    <scope>NUCLEOTIDE SEQUENCE [LARGE SCALE GENOMIC DNA]</scope>
    <source>
        <tissue evidence="1">Leaf</tissue>
    </source>
</reference>
<organism evidence="1 2">
    <name type="scientific">Vanilla planifolia</name>
    <name type="common">Vanilla</name>
    <dbReference type="NCBI Taxonomy" id="51239"/>
    <lineage>
        <taxon>Eukaryota</taxon>
        <taxon>Viridiplantae</taxon>
        <taxon>Streptophyta</taxon>
        <taxon>Embryophyta</taxon>
        <taxon>Tracheophyta</taxon>
        <taxon>Spermatophyta</taxon>
        <taxon>Magnoliopsida</taxon>
        <taxon>Liliopsida</taxon>
        <taxon>Asparagales</taxon>
        <taxon>Orchidaceae</taxon>
        <taxon>Vanilloideae</taxon>
        <taxon>Vanilleae</taxon>
        <taxon>Vanilla</taxon>
    </lineage>
</organism>
<sequence length="57" mass="6532">MIFLYYPLSNQEFSDKGAARWQLRELSGDPTARWSDPPLNLRVGQDRRLVGCYVASS</sequence>
<dbReference type="OrthoDB" id="29013at2759"/>
<keyword evidence="2" id="KW-1185">Reference proteome</keyword>
<accession>A0A835UF19</accession>
<protein>
    <submittedName>
        <fullName evidence="1">Uncharacterized protein</fullName>
    </submittedName>
</protein>